<dbReference type="InterPro" id="IPR002611">
    <property type="entry name" value="IstB_ATP-bd"/>
</dbReference>
<dbReference type="Pfam" id="PF01695">
    <property type="entry name" value="IstB_IS21"/>
    <property type="match status" value="1"/>
</dbReference>
<dbReference type="CDD" id="cd00009">
    <property type="entry name" value="AAA"/>
    <property type="match status" value="1"/>
</dbReference>
<dbReference type="PANTHER" id="PTHR30050">
    <property type="entry name" value="CHROMOSOMAL REPLICATION INITIATOR PROTEIN DNAA"/>
    <property type="match status" value="1"/>
</dbReference>
<dbReference type="EMBL" id="JAYGGQ010000017">
    <property type="protein sequence ID" value="MEA5456789.1"/>
    <property type="molecule type" value="Genomic_DNA"/>
</dbReference>
<accession>A0ABU5TAT7</accession>
<gene>
    <name evidence="5" type="primary">istB</name>
    <name evidence="5" type="ORF">SPF06_18860</name>
</gene>
<keyword evidence="3" id="KW-0067">ATP-binding</keyword>
<keyword evidence="6" id="KW-1185">Reference proteome</keyword>
<protein>
    <submittedName>
        <fullName evidence="5">IS21-like element helper ATPase IstB</fullName>
    </submittedName>
</protein>
<reference evidence="5 6" key="1">
    <citation type="submission" date="2023-12" db="EMBL/GenBank/DDBJ databases">
        <title>Sinomonas terricola sp. nov, isolated from litchi orchard soil in Guangdong, PR China.</title>
        <authorList>
            <person name="Jiaxin W."/>
            <person name="Yang Z."/>
            <person name="Honghui Z."/>
        </authorList>
    </citation>
    <scope>NUCLEOTIDE SEQUENCE [LARGE SCALE GENOMIC DNA]</scope>
    <source>
        <strain evidence="5 6">JGH33</strain>
    </source>
</reference>
<name>A0ABU5TAT7_9MICC</name>
<dbReference type="SUPFAM" id="SSF52540">
    <property type="entry name" value="P-loop containing nucleoside triphosphate hydrolases"/>
    <property type="match status" value="1"/>
</dbReference>
<comment type="caution">
    <text evidence="5">The sequence shown here is derived from an EMBL/GenBank/DDBJ whole genome shotgun (WGS) entry which is preliminary data.</text>
</comment>
<evidence type="ECO:0000256" key="1">
    <source>
        <dbReference type="ARBA" id="ARBA00008059"/>
    </source>
</evidence>
<keyword evidence="2" id="KW-0547">Nucleotide-binding</keyword>
<dbReference type="Gene3D" id="3.40.50.300">
    <property type="entry name" value="P-loop containing nucleotide triphosphate hydrolases"/>
    <property type="match status" value="1"/>
</dbReference>
<sequence>MTTTPSTAQGPVGADRTQLAASLRTLRLSGMLDSLENRLAQAAEGQLGFLDFLQALCLDEINRRDSAALERRTRAAKFESDGRIENFDFTADPGIPAARIRDLANAEWVRTGQHVIISGPVGSGKTHVATAFGDQAIRVGHTVRFAATSRVLADLAGGHADGSWAHRLRGYTKPDLLILDDFAMREFTPAQGDDLYEIVNERPARSIIVTTNRAPQEWYPLFPNQVVAESLLDRLVNNAYQITIQAGSYRARRRPATH</sequence>
<dbReference type="Proteomes" id="UP001304769">
    <property type="component" value="Unassembled WGS sequence"/>
</dbReference>
<organism evidence="5 6">
    <name type="scientific">Sinomonas terricola</name>
    <dbReference type="NCBI Taxonomy" id="3110330"/>
    <lineage>
        <taxon>Bacteria</taxon>
        <taxon>Bacillati</taxon>
        <taxon>Actinomycetota</taxon>
        <taxon>Actinomycetes</taxon>
        <taxon>Micrococcales</taxon>
        <taxon>Micrococcaceae</taxon>
        <taxon>Sinomonas</taxon>
    </lineage>
</organism>
<dbReference type="RefSeq" id="WP_323280695.1">
    <property type="nucleotide sequence ID" value="NZ_JAYGGQ010000017.1"/>
</dbReference>
<feature type="domain" description="AAA+ ATPase" evidence="4">
    <location>
        <begin position="111"/>
        <end position="243"/>
    </location>
</feature>
<dbReference type="PIRSF" id="PIRSF003073">
    <property type="entry name" value="DNAC_TnpB_IstB"/>
    <property type="match status" value="1"/>
</dbReference>
<dbReference type="InterPro" id="IPR028350">
    <property type="entry name" value="DNAC/IstB-like"/>
</dbReference>
<dbReference type="InterPro" id="IPR003593">
    <property type="entry name" value="AAA+_ATPase"/>
</dbReference>
<comment type="similarity">
    <text evidence="1">Belongs to the IS21/IS1162 putative ATP-binding protein family.</text>
</comment>
<dbReference type="InterPro" id="IPR047661">
    <property type="entry name" value="IstB"/>
</dbReference>
<evidence type="ECO:0000259" key="4">
    <source>
        <dbReference type="SMART" id="SM00382"/>
    </source>
</evidence>
<proteinExistence type="inferred from homology"/>
<dbReference type="PANTHER" id="PTHR30050:SF4">
    <property type="entry name" value="ATP-BINDING PROTEIN RV3427C IN INSERTION SEQUENCE-RELATED"/>
    <property type="match status" value="1"/>
</dbReference>
<evidence type="ECO:0000256" key="2">
    <source>
        <dbReference type="ARBA" id="ARBA00022741"/>
    </source>
</evidence>
<evidence type="ECO:0000256" key="3">
    <source>
        <dbReference type="ARBA" id="ARBA00022840"/>
    </source>
</evidence>
<dbReference type="InterPro" id="IPR027417">
    <property type="entry name" value="P-loop_NTPase"/>
</dbReference>
<evidence type="ECO:0000313" key="6">
    <source>
        <dbReference type="Proteomes" id="UP001304769"/>
    </source>
</evidence>
<dbReference type="SMART" id="SM00382">
    <property type="entry name" value="AAA"/>
    <property type="match status" value="1"/>
</dbReference>
<dbReference type="NCBIfam" id="NF038214">
    <property type="entry name" value="IS21_help_AAA"/>
    <property type="match status" value="1"/>
</dbReference>
<evidence type="ECO:0000313" key="5">
    <source>
        <dbReference type="EMBL" id="MEA5456789.1"/>
    </source>
</evidence>